<dbReference type="RefSeq" id="WP_104321732.1">
    <property type="nucleotide sequence ID" value="NZ_PSSX01000006.1"/>
</dbReference>
<dbReference type="CDD" id="cd00383">
    <property type="entry name" value="trans_reg_C"/>
    <property type="match status" value="1"/>
</dbReference>
<keyword evidence="4" id="KW-1133">Transmembrane helix</keyword>
<dbReference type="Gene3D" id="1.10.10.10">
    <property type="entry name" value="Winged helix-like DNA-binding domain superfamily/Winged helix DNA-binding domain"/>
    <property type="match status" value="1"/>
</dbReference>
<evidence type="ECO:0000313" key="6">
    <source>
        <dbReference type="EMBL" id="PPI84535.1"/>
    </source>
</evidence>
<evidence type="ECO:0000259" key="5">
    <source>
        <dbReference type="PROSITE" id="PS51755"/>
    </source>
</evidence>
<feature type="transmembrane region" description="Helical" evidence="4">
    <location>
        <begin position="142"/>
        <end position="162"/>
    </location>
</feature>
<dbReference type="InterPro" id="IPR011990">
    <property type="entry name" value="TPR-like_helical_dom_sf"/>
</dbReference>
<feature type="repeat" description="TPR" evidence="2">
    <location>
        <begin position="401"/>
        <end position="434"/>
    </location>
</feature>
<dbReference type="SMART" id="SM00862">
    <property type="entry name" value="Trans_reg_C"/>
    <property type="match status" value="1"/>
</dbReference>
<keyword evidence="1 3" id="KW-0238">DNA-binding</keyword>
<accession>A0A2S5ZAW2</accession>
<dbReference type="EMBL" id="PSSX01000006">
    <property type="protein sequence ID" value="PPI84535.1"/>
    <property type="molecule type" value="Genomic_DNA"/>
</dbReference>
<evidence type="ECO:0000256" key="1">
    <source>
        <dbReference type="ARBA" id="ARBA00023125"/>
    </source>
</evidence>
<dbReference type="PANTHER" id="PTHR12558">
    <property type="entry name" value="CELL DIVISION CYCLE 16,23,27"/>
    <property type="match status" value="1"/>
</dbReference>
<proteinExistence type="predicted"/>
<keyword evidence="4" id="KW-0812">Transmembrane</keyword>
<dbReference type="InterPro" id="IPR036388">
    <property type="entry name" value="WH-like_DNA-bd_sf"/>
</dbReference>
<dbReference type="AlphaFoldDB" id="A0A2S5ZAW2"/>
<name>A0A2S5ZAW2_9GAMM</name>
<keyword evidence="2" id="KW-0802">TPR repeat</keyword>
<dbReference type="Proteomes" id="UP000239917">
    <property type="component" value="Unassembled WGS sequence"/>
</dbReference>
<keyword evidence="4" id="KW-0472">Membrane</keyword>
<dbReference type="PANTHER" id="PTHR12558:SF33">
    <property type="entry name" value="BLL7664 PROTEIN"/>
    <property type="match status" value="1"/>
</dbReference>
<gene>
    <name evidence="6" type="ORF">KEHDKFFH_09710</name>
</gene>
<organism evidence="6 7">
    <name type="scientific">Marinobacter maroccanus</name>
    <dbReference type="NCBI Taxonomy" id="2055143"/>
    <lineage>
        <taxon>Bacteria</taxon>
        <taxon>Pseudomonadati</taxon>
        <taxon>Pseudomonadota</taxon>
        <taxon>Gammaproteobacteria</taxon>
        <taxon>Pseudomonadales</taxon>
        <taxon>Marinobacteraceae</taxon>
        <taxon>Marinobacter</taxon>
    </lineage>
</organism>
<dbReference type="InterPro" id="IPR001867">
    <property type="entry name" value="OmpR/PhoB-type_DNA-bd"/>
</dbReference>
<evidence type="ECO:0000256" key="3">
    <source>
        <dbReference type="PROSITE-ProRule" id="PRU01091"/>
    </source>
</evidence>
<protein>
    <recommendedName>
        <fullName evidence="5">OmpR/PhoB-type domain-containing protein</fullName>
    </recommendedName>
</protein>
<dbReference type="OrthoDB" id="9180348at2"/>
<keyword evidence="7" id="KW-1185">Reference proteome</keyword>
<evidence type="ECO:0000313" key="7">
    <source>
        <dbReference type="Proteomes" id="UP000239917"/>
    </source>
</evidence>
<reference evidence="6 7" key="1">
    <citation type="submission" date="2018-01" db="EMBL/GenBank/DDBJ databases">
        <title>Complete genome sequences of the type strains of Marinobacter flavimaris and Marinobacter maroccanus.</title>
        <authorList>
            <person name="Palau M."/>
            <person name="Boujida N."/>
            <person name="Manresa A."/>
            <person name="Minana-Galbis D."/>
        </authorList>
    </citation>
    <scope>NUCLEOTIDE SEQUENCE [LARGE SCALE GENOMIC DNA]</scope>
    <source>
        <strain evidence="6 7">N4</strain>
    </source>
</reference>
<dbReference type="GO" id="GO:0003677">
    <property type="term" value="F:DNA binding"/>
    <property type="evidence" value="ECO:0007669"/>
    <property type="project" value="UniProtKB-UniRule"/>
</dbReference>
<dbReference type="InterPro" id="IPR019734">
    <property type="entry name" value="TPR_rpt"/>
</dbReference>
<evidence type="ECO:0000256" key="4">
    <source>
        <dbReference type="SAM" id="Phobius"/>
    </source>
</evidence>
<dbReference type="PROSITE" id="PS51755">
    <property type="entry name" value="OMPR_PHOB"/>
    <property type="match status" value="1"/>
</dbReference>
<dbReference type="GO" id="GO:0006355">
    <property type="term" value="P:regulation of DNA-templated transcription"/>
    <property type="evidence" value="ECO:0007669"/>
    <property type="project" value="InterPro"/>
</dbReference>
<dbReference type="Pfam" id="PF00486">
    <property type="entry name" value="Trans_reg_C"/>
    <property type="match status" value="1"/>
</dbReference>
<dbReference type="InterPro" id="IPR016032">
    <property type="entry name" value="Sig_transdc_resp-reg_C-effctor"/>
</dbReference>
<dbReference type="SUPFAM" id="SSF46894">
    <property type="entry name" value="C-terminal effector domain of the bipartite response regulators"/>
    <property type="match status" value="1"/>
</dbReference>
<sequence length="576" mass="64431">MEGQERKGLPDKVYRFGDYLLDCNRDGLSRNGEKLHLEPQVLFLLCYLVEHRDRVVSKGELIETIWQGRVISDAALNTCIRSVRRALGDDSGSQHYLKTYPKRGFRFIGPVNGSGQSEAANNAPVDGLSGASRADDSRNHRAIGAAVLLLLFLFAGLAWWAWPDHNDDAALALPGKPSVAVLKFANLSDDPDQVYFVDGLVEDLITSISLNRELFVISPYSTFRYAAGDVDMDRIGRELGVVYIVRGSVRRTDNRVRISAELIHAPTGATVWSERFDRELVNIFALQDEISRAIAGRLAPEIVTAQAEESRRIPTSSLHAWDLYLQAKALQATFTEENQEEAIRLAGLAIQRDPEFAAPRALIAKAKGIQFFHGWTTDLERTLAEAVQNGRAAIRLDGKDPAGFAALGYVFRLTGDETRALGHLERAKQLNPNDASIRLELAHTLDWFRHQDRALAEIEEAIRLSPRDPRLEMMFFYHAHILFHLGDYSGSLAATDRMAGALTNDTWRTFYHLIRAANFASMDRKNEAKMEVQSAQAIAPQLSIASMRKRFEGGHNHPENRRVWLEALRKAGVPVN</sequence>
<comment type="caution">
    <text evidence="6">The sequence shown here is derived from an EMBL/GenBank/DDBJ whole genome shotgun (WGS) entry which is preliminary data.</text>
</comment>
<feature type="domain" description="OmpR/PhoB-type" evidence="5">
    <location>
        <begin position="11"/>
        <end position="109"/>
    </location>
</feature>
<dbReference type="Gene3D" id="3.40.50.10070">
    <property type="entry name" value="TolB, N-terminal domain"/>
    <property type="match status" value="1"/>
</dbReference>
<dbReference type="SUPFAM" id="SSF48452">
    <property type="entry name" value="TPR-like"/>
    <property type="match status" value="1"/>
</dbReference>
<dbReference type="PROSITE" id="PS50005">
    <property type="entry name" value="TPR"/>
    <property type="match status" value="1"/>
</dbReference>
<dbReference type="Gene3D" id="1.25.40.10">
    <property type="entry name" value="Tetratricopeptide repeat domain"/>
    <property type="match status" value="1"/>
</dbReference>
<dbReference type="GO" id="GO:0000160">
    <property type="term" value="P:phosphorelay signal transduction system"/>
    <property type="evidence" value="ECO:0007669"/>
    <property type="project" value="InterPro"/>
</dbReference>
<evidence type="ECO:0000256" key="2">
    <source>
        <dbReference type="PROSITE-ProRule" id="PRU00339"/>
    </source>
</evidence>
<feature type="DNA-binding region" description="OmpR/PhoB-type" evidence="3">
    <location>
        <begin position="11"/>
        <end position="109"/>
    </location>
</feature>